<evidence type="ECO:0000256" key="1">
    <source>
        <dbReference type="ARBA" id="ARBA00004123"/>
    </source>
</evidence>
<feature type="coiled-coil region" evidence="4">
    <location>
        <begin position="372"/>
        <end position="426"/>
    </location>
</feature>
<evidence type="ECO:0000313" key="8">
    <source>
        <dbReference type="Proteomes" id="UP001327560"/>
    </source>
</evidence>
<dbReference type="InterPro" id="IPR040661">
    <property type="entry name" value="LZ3wCH"/>
</dbReference>
<gene>
    <name evidence="7" type="ORF">Cni_G06632</name>
</gene>
<dbReference type="PANTHER" id="PTHR31398">
    <property type="entry name" value="MEIOTIC NUCLEAR DIVISION PROTEIN 1 HOMOLOG"/>
    <property type="match status" value="1"/>
</dbReference>
<protein>
    <submittedName>
        <fullName evidence="7">Meiotic nuclear division protein</fullName>
    </submittedName>
</protein>
<dbReference type="PANTHER" id="PTHR31398:SF0">
    <property type="entry name" value="MEIOTIC NUCLEAR DIVISION PROTEIN 1 HOMOLOG"/>
    <property type="match status" value="1"/>
</dbReference>
<dbReference type="Pfam" id="PF03962">
    <property type="entry name" value="Mnd1"/>
    <property type="match status" value="1"/>
</dbReference>
<reference evidence="7 8" key="1">
    <citation type="submission" date="2023-10" db="EMBL/GenBank/DDBJ databases">
        <title>Chromosome-scale genome assembly provides insights into flower coloration mechanisms of Canna indica.</title>
        <authorList>
            <person name="Li C."/>
        </authorList>
    </citation>
    <scope>NUCLEOTIDE SEQUENCE [LARGE SCALE GENOMIC DNA]</scope>
    <source>
        <tissue evidence="7">Flower</tissue>
    </source>
</reference>
<comment type="subcellular location">
    <subcellularLocation>
        <location evidence="1">Nucleus</location>
    </subcellularLocation>
</comment>
<dbReference type="Pfam" id="PF18517">
    <property type="entry name" value="LZ3wCH"/>
    <property type="match status" value="1"/>
</dbReference>
<evidence type="ECO:0000259" key="6">
    <source>
        <dbReference type="Pfam" id="PF18517"/>
    </source>
</evidence>
<feature type="domain" description="Mnd1 HTH" evidence="5">
    <location>
        <begin position="303"/>
        <end position="361"/>
    </location>
</feature>
<keyword evidence="3" id="KW-0539">Nucleus</keyword>
<organism evidence="7 8">
    <name type="scientific">Canna indica</name>
    <name type="common">Indian-shot</name>
    <dbReference type="NCBI Taxonomy" id="4628"/>
    <lineage>
        <taxon>Eukaryota</taxon>
        <taxon>Viridiplantae</taxon>
        <taxon>Streptophyta</taxon>
        <taxon>Embryophyta</taxon>
        <taxon>Tracheophyta</taxon>
        <taxon>Spermatophyta</taxon>
        <taxon>Magnoliopsida</taxon>
        <taxon>Liliopsida</taxon>
        <taxon>Zingiberales</taxon>
        <taxon>Cannaceae</taxon>
        <taxon>Canna</taxon>
    </lineage>
</organism>
<evidence type="ECO:0000256" key="2">
    <source>
        <dbReference type="ARBA" id="ARBA00023054"/>
    </source>
</evidence>
<feature type="domain" description="Leucine zipper with capping helix" evidence="6">
    <location>
        <begin position="437"/>
        <end position="480"/>
    </location>
</feature>
<dbReference type="EMBL" id="CP136891">
    <property type="protein sequence ID" value="WOK97924.1"/>
    <property type="molecule type" value="Genomic_DNA"/>
</dbReference>
<keyword evidence="2 4" id="KW-0175">Coiled coil</keyword>
<dbReference type="AlphaFoldDB" id="A0AAQ3JWY9"/>
<evidence type="ECO:0000256" key="4">
    <source>
        <dbReference type="SAM" id="Coils"/>
    </source>
</evidence>
<proteinExistence type="predicted"/>
<dbReference type="GO" id="GO:0007131">
    <property type="term" value="P:reciprocal meiotic recombination"/>
    <property type="evidence" value="ECO:0007669"/>
    <property type="project" value="TreeGrafter"/>
</dbReference>
<accession>A0AAQ3JWY9</accession>
<sequence length="495" mass="55573">MYRVTFKAGPKQVTKKVELKRVTTEVMLVWMATKAELERVTEVFAQANGEKKIKLGPCWRQGHQRGLPIPTRKVSYMLDEMNFRGCFRSKRCGTPVIGRGKNLLVDESPSGPSHSSPLLFLEFLVLGDSKVPSVGVPSPRLLSVVELSSSSDSITSVIFLQLEEQVENPIFNRDSSPCEDMASAGNDASTRAWEYCRKFPTTSIAIGHGSVNRCFFLPKEPSVFAGEIRDVDLVFGFGRVSARAGVENAVPNSRQFESPLSSPSRSFPLPFGIARSSPPASLLADLPMSKKRGLSLEEKREQMLQIFYESQDFFLLKELEKLGLKKGVISQSVKDVVQSLVDDDQVLKDKIGTSVYFWSLPSCTGNQLRNTRSKLESDIASCRKRFAELIEQRDNLKKGREESDEREAALEELKIVEIRHKKIKEELACYADNDPAAVEQMKDAIVVAHGAANRWTDNIFTLQQWCSTNFPQAREQLEHLYKEDVTIPDLEIFAI</sequence>
<evidence type="ECO:0000313" key="7">
    <source>
        <dbReference type="EMBL" id="WOK97924.1"/>
    </source>
</evidence>
<keyword evidence="8" id="KW-1185">Reference proteome</keyword>
<name>A0AAQ3JWY9_9LILI</name>
<evidence type="ECO:0000256" key="3">
    <source>
        <dbReference type="ARBA" id="ARBA00023242"/>
    </source>
</evidence>
<dbReference type="Proteomes" id="UP001327560">
    <property type="component" value="Chromosome 2"/>
</dbReference>
<dbReference type="InterPro" id="IPR040453">
    <property type="entry name" value="Mnd1_HTH"/>
</dbReference>
<evidence type="ECO:0000259" key="5">
    <source>
        <dbReference type="Pfam" id="PF03962"/>
    </source>
</evidence>
<dbReference type="GO" id="GO:0005634">
    <property type="term" value="C:nucleus"/>
    <property type="evidence" value="ECO:0007669"/>
    <property type="project" value="UniProtKB-SubCell"/>
</dbReference>